<feature type="region of interest" description="Disordered" evidence="1">
    <location>
        <begin position="157"/>
        <end position="241"/>
    </location>
</feature>
<dbReference type="RefSeq" id="XP_009060963.1">
    <property type="nucleotide sequence ID" value="XM_009062715.1"/>
</dbReference>
<accession>V3ZB58</accession>
<dbReference type="GeneID" id="20240155"/>
<evidence type="ECO:0000313" key="3">
    <source>
        <dbReference type="Proteomes" id="UP000030746"/>
    </source>
</evidence>
<gene>
    <name evidence="2" type="ORF">LOTGIDRAFT_165674</name>
</gene>
<feature type="compositionally biased region" description="Pro residues" evidence="1">
    <location>
        <begin position="180"/>
        <end position="199"/>
    </location>
</feature>
<reference evidence="2 3" key="1">
    <citation type="journal article" date="2013" name="Nature">
        <title>Insights into bilaterian evolution from three spiralian genomes.</title>
        <authorList>
            <person name="Simakov O."/>
            <person name="Marletaz F."/>
            <person name="Cho S.J."/>
            <person name="Edsinger-Gonzales E."/>
            <person name="Havlak P."/>
            <person name="Hellsten U."/>
            <person name="Kuo D.H."/>
            <person name="Larsson T."/>
            <person name="Lv J."/>
            <person name="Arendt D."/>
            <person name="Savage R."/>
            <person name="Osoegawa K."/>
            <person name="de Jong P."/>
            <person name="Grimwood J."/>
            <person name="Chapman J.A."/>
            <person name="Shapiro H."/>
            <person name="Aerts A."/>
            <person name="Otillar R.P."/>
            <person name="Terry A.Y."/>
            <person name="Boore J.L."/>
            <person name="Grigoriev I.V."/>
            <person name="Lindberg D.R."/>
            <person name="Seaver E.C."/>
            <person name="Weisblat D.A."/>
            <person name="Putnam N.H."/>
            <person name="Rokhsar D.S."/>
        </authorList>
    </citation>
    <scope>NUCLEOTIDE SEQUENCE [LARGE SCALE GENOMIC DNA]</scope>
</reference>
<protein>
    <submittedName>
        <fullName evidence="2">Uncharacterized protein</fullName>
    </submittedName>
</protein>
<organism evidence="2 3">
    <name type="scientific">Lottia gigantea</name>
    <name type="common">Giant owl limpet</name>
    <dbReference type="NCBI Taxonomy" id="225164"/>
    <lineage>
        <taxon>Eukaryota</taxon>
        <taxon>Metazoa</taxon>
        <taxon>Spiralia</taxon>
        <taxon>Lophotrochozoa</taxon>
        <taxon>Mollusca</taxon>
        <taxon>Gastropoda</taxon>
        <taxon>Patellogastropoda</taxon>
        <taxon>Lottioidea</taxon>
        <taxon>Lottiidae</taxon>
        <taxon>Lottia</taxon>
    </lineage>
</organism>
<name>V3ZB58_LOTGI</name>
<dbReference type="AlphaFoldDB" id="V3ZB58"/>
<proteinExistence type="predicted"/>
<feature type="region of interest" description="Disordered" evidence="1">
    <location>
        <begin position="77"/>
        <end position="127"/>
    </location>
</feature>
<feature type="compositionally biased region" description="Pro residues" evidence="1">
    <location>
        <begin position="84"/>
        <end position="110"/>
    </location>
</feature>
<dbReference type="CTD" id="20240155"/>
<sequence length="241" mass="27003">MIPLDELEREIRRLQQEHLLKMYELQQNMESLRQDTIIDRTRLQLELNTQQQQAQPQSIVIHQPQCPPNIQHTHVEKGCYDHQCPPPPKPPEPPPPEPYIPLQLPPPPPIRVEEPPQRKQGGGRGGGGYSWYVEEYIPPQVIEEGAEVKIPTEGYKIERRFPSGGGPPIEIVSRGQGGPTPGPMGPTPGPIGPMGPPGPRFRLPSQIRPRPGPGNRMVSRSNDIWNRPIPGVDEGVQFDHN</sequence>
<evidence type="ECO:0000313" key="2">
    <source>
        <dbReference type="EMBL" id="ESO88243.1"/>
    </source>
</evidence>
<dbReference type="Proteomes" id="UP000030746">
    <property type="component" value="Unassembled WGS sequence"/>
</dbReference>
<dbReference type="HOGENOM" id="CLU_1152855_0_0_1"/>
<evidence type="ECO:0000256" key="1">
    <source>
        <dbReference type="SAM" id="MobiDB-lite"/>
    </source>
</evidence>
<dbReference type="KEGG" id="lgi:LOTGIDRAFT_165674"/>
<dbReference type="EMBL" id="KB202719">
    <property type="protein sequence ID" value="ESO88243.1"/>
    <property type="molecule type" value="Genomic_DNA"/>
</dbReference>
<dbReference type="OMA" id="GKQYDES"/>
<keyword evidence="3" id="KW-1185">Reference proteome</keyword>